<gene>
    <name evidence="1" type="ORF">METZ01_LOCUS80683</name>
</gene>
<dbReference type="AlphaFoldDB" id="A0A381UI51"/>
<protein>
    <submittedName>
        <fullName evidence="1">Uncharacterized protein</fullName>
    </submittedName>
</protein>
<evidence type="ECO:0000313" key="1">
    <source>
        <dbReference type="EMBL" id="SVA27829.1"/>
    </source>
</evidence>
<feature type="non-terminal residue" evidence="1">
    <location>
        <position position="1"/>
    </location>
</feature>
<organism evidence="1">
    <name type="scientific">marine metagenome</name>
    <dbReference type="NCBI Taxonomy" id="408172"/>
    <lineage>
        <taxon>unclassified sequences</taxon>
        <taxon>metagenomes</taxon>
        <taxon>ecological metagenomes</taxon>
    </lineage>
</organism>
<accession>A0A381UI51</accession>
<reference evidence="1" key="1">
    <citation type="submission" date="2018-05" db="EMBL/GenBank/DDBJ databases">
        <authorList>
            <person name="Lanie J.A."/>
            <person name="Ng W.-L."/>
            <person name="Kazmierczak K.M."/>
            <person name="Andrzejewski T.M."/>
            <person name="Davidsen T.M."/>
            <person name="Wayne K.J."/>
            <person name="Tettelin H."/>
            <person name="Glass J.I."/>
            <person name="Rusch D."/>
            <person name="Podicherti R."/>
            <person name="Tsui H.-C.T."/>
            <person name="Winkler M.E."/>
        </authorList>
    </citation>
    <scope>NUCLEOTIDE SEQUENCE</scope>
</reference>
<name>A0A381UI51_9ZZZZ</name>
<sequence length="44" mass="4880">LDIPKSSNSLLFGLSAFRSETGTMAMIITIDHWVNVCLLINYPP</sequence>
<proteinExistence type="predicted"/>
<dbReference type="EMBL" id="UINC01006490">
    <property type="protein sequence ID" value="SVA27829.1"/>
    <property type="molecule type" value="Genomic_DNA"/>
</dbReference>